<dbReference type="SMART" id="SM00825">
    <property type="entry name" value="PKS_KS"/>
    <property type="match status" value="4"/>
</dbReference>
<dbReference type="InterPro" id="IPR013968">
    <property type="entry name" value="PKS_KR"/>
</dbReference>
<dbReference type="Gene3D" id="3.10.129.110">
    <property type="entry name" value="Polyketide synthase dehydratase"/>
    <property type="match status" value="4"/>
</dbReference>
<dbReference type="PROSITE" id="PS00606">
    <property type="entry name" value="KS3_1"/>
    <property type="match status" value="4"/>
</dbReference>
<dbReference type="InterPro" id="IPR011032">
    <property type="entry name" value="GroES-like_sf"/>
</dbReference>
<reference evidence="13 14" key="1">
    <citation type="submission" date="2019-10" db="EMBL/GenBank/DDBJ databases">
        <title>Whole genome shotgun sequence of Acrocarpospora macrocephala NBRC 16266.</title>
        <authorList>
            <person name="Ichikawa N."/>
            <person name="Kimura A."/>
            <person name="Kitahashi Y."/>
            <person name="Komaki H."/>
            <person name="Oguchi A."/>
        </authorList>
    </citation>
    <scope>NUCLEOTIDE SEQUENCE [LARGE SCALE GENOMIC DNA]</scope>
    <source>
        <strain evidence="13 14">NBRC 16266</strain>
    </source>
</reference>
<proteinExistence type="predicted"/>
<dbReference type="GO" id="GO:0031177">
    <property type="term" value="F:phosphopantetheine binding"/>
    <property type="evidence" value="ECO:0007669"/>
    <property type="project" value="InterPro"/>
</dbReference>
<dbReference type="Gene3D" id="3.30.70.3290">
    <property type="match status" value="4"/>
</dbReference>
<dbReference type="Pfam" id="PF00698">
    <property type="entry name" value="Acyl_transf_1"/>
    <property type="match status" value="4"/>
</dbReference>
<dbReference type="InterPro" id="IPR042104">
    <property type="entry name" value="PKS_dehydratase_sf"/>
</dbReference>
<dbReference type="FunFam" id="1.10.1200.10:FF:000007">
    <property type="entry name" value="Probable polyketide synthase pks17"/>
    <property type="match status" value="4"/>
</dbReference>
<dbReference type="GO" id="GO:0004315">
    <property type="term" value="F:3-oxoacyl-[acyl-carrier-protein] synthase activity"/>
    <property type="evidence" value="ECO:0007669"/>
    <property type="project" value="InterPro"/>
</dbReference>
<dbReference type="InterPro" id="IPR014031">
    <property type="entry name" value="Ketoacyl_synth_C"/>
</dbReference>
<dbReference type="InterPro" id="IPR013154">
    <property type="entry name" value="ADH-like_N"/>
</dbReference>
<dbReference type="InterPro" id="IPR049900">
    <property type="entry name" value="PKS_mFAS_DH"/>
</dbReference>
<feature type="active site" description="Proton donor; for dehydratase activity" evidence="9">
    <location>
        <position position="3186"/>
    </location>
</feature>
<evidence type="ECO:0000256" key="5">
    <source>
        <dbReference type="ARBA" id="ARBA00022679"/>
    </source>
</evidence>
<evidence type="ECO:0000259" key="11">
    <source>
        <dbReference type="PROSITE" id="PS52004"/>
    </source>
</evidence>
<dbReference type="Proteomes" id="UP000331127">
    <property type="component" value="Unassembled WGS sequence"/>
</dbReference>
<evidence type="ECO:0000256" key="4">
    <source>
        <dbReference type="ARBA" id="ARBA00022553"/>
    </source>
</evidence>
<evidence type="ECO:0000256" key="2">
    <source>
        <dbReference type="ARBA" id="ARBA00004792"/>
    </source>
</evidence>
<feature type="region of interest" description="N-terminal hotdog fold" evidence="9">
    <location>
        <begin position="923"/>
        <end position="1048"/>
    </location>
</feature>
<feature type="active site" description="Proton acceptor; for dehydratase activity" evidence="9">
    <location>
        <position position="955"/>
    </location>
</feature>
<keyword evidence="5" id="KW-0808">Transferase</keyword>
<feature type="domain" description="Carrier" evidence="10">
    <location>
        <begin position="7512"/>
        <end position="7587"/>
    </location>
</feature>
<protein>
    <submittedName>
        <fullName evidence="13">Uncharacterized protein</fullName>
    </submittedName>
</protein>
<evidence type="ECO:0000256" key="6">
    <source>
        <dbReference type="ARBA" id="ARBA00023194"/>
    </source>
</evidence>
<dbReference type="PROSITE" id="PS52019">
    <property type="entry name" value="PKS_MFAS_DH"/>
    <property type="match status" value="4"/>
</dbReference>
<feature type="domain" description="PKS/mFAS DH" evidence="12">
    <location>
        <begin position="2986"/>
        <end position="3263"/>
    </location>
</feature>
<dbReference type="InterPro" id="IPR020806">
    <property type="entry name" value="PKS_PP-bd"/>
</dbReference>
<comment type="caution">
    <text evidence="13">The sequence shown here is derived from an EMBL/GenBank/DDBJ whole genome shotgun (WGS) entry which is preliminary data.</text>
</comment>
<dbReference type="PANTHER" id="PTHR43775">
    <property type="entry name" value="FATTY ACID SYNTHASE"/>
    <property type="match status" value="1"/>
</dbReference>
<feature type="domain" description="PKS/mFAS DH" evidence="12">
    <location>
        <begin position="923"/>
        <end position="1205"/>
    </location>
</feature>
<dbReference type="InterPro" id="IPR014030">
    <property type="entry name" value="Ketoacyl_synth_N"/>
</dbReference>
<feature type="region of interest" description="N-terminal hotdog fold" evidence="9">
    <location>
        <begin position="6439"/>
        <end position="6564"/>
    </location>
</feature>
<feature type="domain" description="Ketosynthase family 3 (KS3)" evidence="11">
    <location>
        <begin position="33"/>
        <end position="453"/>
    </location>
</feature>
<evidence type="ECO:0000259" key="10">
    <source>
        <dbReference type="PROSITE" id="PS50075"/>
    </source>
</evidence>
<dbReference type="InterPro" id="IPR015083">
    <property type="entry name" value="NorB/c/GfsB-D-like_docking"/>
</dbReference>
<dbReference type="SMART" id="SM00823">
    <property type="entry name" value="PKS_PP"/>
    <property type="match status" value="4"/>
</dbReference>
<dbReference type="Pfam" id="PF00550">
    <property type="entry name" value="PP-binding"/>
    <property type="match status" value="4"/>
</dbReference>
<dbReference type="PROSITE" id="PS52004">
    <property type="entry name" value="KS3_2"/>
    <property type="match status" value="4"/>
</dbReference>
<dbReference type="InterPro" id="IPR009081">
    <property type="entry name" value="PP-bd_ACP"/>
</dbReference>
<dbReference type="SUPFAM" id="SSF51735">
    <property type="entry name" value="NAD(P)-binding Rossmann-fold domains"/>
    <property type="match status" value="10"/>
</dbReference>
<dbReference type="Pfam" id="PF21089">
    <property type="entry name" value="PKS_DH_N"/>
    <property type="match status" value="4"/>
</dbReference>
<dbReference type="InterPro" id="IPR032821">
    <property type="entry name" value="PKS_assoc"/>
</dbReference>
<dbReference type="SMART" id="SM00829">
    <property type="entry name" value="PKS_ER"/>
    <property type="match status" value="2"/>
</dbReference>
<feature type="region of interest" description="C-terminal hotdog fold" evidence="9">
    <location>
        <begin position="3124"/>
        <end position="3263"/>
    </location>
</feature>
<keyword evidence="7" id="KW-0511">Multifunctional enzyme</keyword>
<dbReference type="CDD" id="cd05195">
    <property type="entry name" value="enoyl_red"/>
    <property type="match status" value="2"/>
</dbReference>
<dbReference type="Gene3D" id="1.10.1200.10">
    <property type="entry name" value="ACP-like"/>
    <property type="match status" value="4"/>
</dbReference>
<dbReference type="GO" id="GO:0033068">
    <property type="term" value="P:macrolide biosynthetic process"/>
    <property type="evidence" value="ECO:0007669"/>
    <property type="project" value="UniProtKB-ARBA"/>
</dbReference>
<evidence type="ECO:0000313" key="14">
    <source>
        <dbReference type="Proteomes" id="UP000331127"/>
    </source>
</evidence>
<dbReference type="CDD" id="cd00833">
    <property type="entry name" value="PKS"/>
    <property type="match status" value="4"/>
</dbReference>
<feature type="domain" description="Ketosynthase family 3 (KS3)" evidence="11">
    <location>
        <begin position="5549"/>
        <end position="5968"/>
    </location>
</feature>
<dbReference type="Pfam" id="PF22953">
    <property type="entry name" value="SpnB_Rossmann"/>
    <property type="match status" value="4"/>
</dbReference>
<name>A0A5M3WMV5_9ACTN</name>
<dbReference type="InterPro" id="IPR018201">
    <property type="entry name" value="Ketoacyl_synth_AS"/>
</dbReference>
<keyword evidence="8" id="KW-0012">Acyltransferase</keyword>
<dbReference type="Gene3D" id="3.40.50.11460">
    <property type="match status" value="2"/>
</dbReference>
<dbReference type="Pfam" id="PF08659">
    <property type="entry name" value="KR"/>
    <property type="match status" value="4"/>
</dbReference>
<dbReference type="GO" id="GO:0004312">
    <property type="term" value="F:fatty acid synthase activity"/>
    <property type="evidence" value="ECO:0007669"/>
    <property type="project" value="TreeGrafter"/>
</dbReference>
<feature type="region of interest" description="C-terminal hotdog fold" evidence="9">
    <location>
        <begin position="1066"/>
        <end position="1205"/>
    </location>
</feature>
<evidence type="ECO:0000256" key="8">
    <source>
        <dbReference type="ARBA" id="ARBA00023315"/>
    </source>
</evidence>
<dbReference type="InterPro" id="IPR006162">
    <property type="entry name" value="Ppantetheine_attach_site"/>
</dbReference>
<dbReference type="Pfam" id="PF16197">
    <property type="entry name" value="KAsynt_C_assoc"/>
    <property type="match status" value="4"/>
</dbReference>
<comment type="pathway">
    <text evidence="2">Antibiotic biosynthesis.</text>
</comment>
<dbReference type="Pfam" id="PF00109">
    <property type="entry name" value="ketoacyl-synt"/>
    <property type="match status" value="4"/>
</dbReference>
<evidence type="ECO:0000256" key="9">
    <source>
        <dbReference type="PROSITE-ProRule" id="PRU01363"/>
    </source>
</evidence>
<evidence type="ECO:0000259" key="12">
    <source>
        <dbReference type="PROSITE" id="PS52019"/>
    </source>
</evidence>
<sequence>MSEDLKLVDYLKSIAADLHETRRRLEEVESGKREPIAIVSMACRFPAGVSSPEGLWRLLIEGEDAISPSPADRGWDLEGTAGLGGAIDQGGFLADAAEFDAGFFGISPREALAMDPQQRVLLETSWEAIERAGIDPVSLKGSHTGVFVGTNGQDYMSLVMHAQADLQGHGVTGLAASVLSGRLSYTLGLEGPAVTVDTACSSSLVTMHMAAQALRSGECSLALAGGVTVMTSPMVFVGFSAQGGMAPDGRSKAFSDTADGTSWSEGVGMLVLERLSDARRNGHPVLAVMRSSAINQDGASNGLTAPNGPSQQRVIRQALAGAGLSPSEVDAVEGHGTGTTLGDPIEAQALLATYGQDREEGRPLLLGSIKSNLGHTQAAAGVAGVIKMVLALQHGVLPKTLHVTEPSSHVDWSAGAVELLTEPVEWKQNGHPRRAGVSSFGISGTNAHIILEQAPETPEGEETPQDRAPGVVPWVLSAKTPEALRGQARRLAAHVEAADLDPVDVGSSLVVSRSVFEHRAVVVGGDRGELVAGLGAVASGEPAAGGVVEGVADVVGKSVWVFPGQGAQWVGMGGRLLEESPVFAGRMAECAAALEPFVEWSLLDVIRQTEGAPGLDRVDVVQPVSFAVMVSLAAVWESLGVRPGAVVGHSQGEIAAAVVAGGLSLDDGARVVALRSRLIGERLAGLGAMASVALPVEQVRERLSSWDGRVSVAAINGPRSVVVAGEVQAVEDLAERWSGEGVRVRRIAVDYASHSAQVDLIGAELAQVLTGVVPQPARVPMLSTVTGQWLKGPELDAGYWCDNLRNTVAFAPAIGALLEQRHRVFVEVSPHPVLTIGIGECVDEAAVDAVIAGTLRREEGGLDRVLVSAAELFVRGVAVDWRALLPGGRRVDLPTYAFQHQRFWPSAQQSGDARVLGLSATRHPLLGAAVSLADSDGVLLTGRLSVKSHPWLADHLVAGMVFFPGTGFLELAVRAGDQVGCDVVEELTLVAPLVLGENDAVAVQIAVGAPEETGRRSVNIYARPADADDEVKWVRHATGTLATGPRTTTASPAVPFDAAVWPPAGATAIELDGFYQRMAESSLVYGPVFQGLQAAWWGAGGEVFAEVALPEQAQSDAGAFGVHPALLDAALHASTFAGLDVAAGTRLPFSWQEVSLYATGAALLRVRLAKVGEDTVSLSAVDAAGEPVLSVSSLVLRAFSPDQVAAGGAPATRDGLFRLDWTPLPEVPEAVPVSMAVAGFAGSEPDVLGLAGTWESVALHRDLPALAEAGPAPEAVLVEVVTEPMADAVAAAHEATAEVLSLLQGWLAEERFGDSRLVFVTRNAVSAGEGEAVADLAAAAVWGLVRSAQSENPGRFVLVDVDGEESSLAALRDVLLAVLSSDESQAVVRAGEARVSRLASLVSGAGLVPPAGVPWRLGSQAKGSLDALELLPFPKVAEPLGARQVRVAVHAAGINFRDLLDGLNALGWFQDMVSLMGSEAAGVVLEAGSEVEDLRPGDRVMGLAEGAFGPMVVAEATALVKIPGGISFEQAATIPVAFLTSYYGLMDLAGLRPGETLLVHAGAGGTGMAAIQLAQRLGAEVFATASPAKWDVLRSLGIPDDHIASSRTLEFEERFRDRGIDVVLNSLTGEFIDASARLLRPGGRFIELGKLDIRQQDQFPELVYQWFDVTDAGQERLHEILIELAGLFAAGELRPLPVTAWDVRRGREAFRFMSQARHTGKIVLTMPRRWNPEGTVLITGGTGVLGAELARHLVAEHGVRHLLLVSRRGLEAAGARELEQELTARGAQVTIAACDVADREATAGLLAGIGAEHPLTAVIHTAGVLADGTITSLTPERLDAVLRPKVDAAWNLHELTADLDLADFVVFSSLAGVMGNAGQGNYAAANVWLDALMATRRTQGLPGLSLAWGLWAEATGMTGGMTQADVQRMTTTGLLLITPEQGMALFDTSLGSDSPLVLPVPMNLPAMPAQLVPPLLRGLVRSTRRTAASAPADGEGVLLRQLAGLAQADRVRFVVDLVRAQAAAVLGHSDPAAVDVRREFRELGFDSLTAIELRNRLNLATGLRLPSTLVFDYPTPAALGEHLLSEVLGAHGDAILPVAAVSTGDDPIAIVSMACRYPGGVNSPEDLWQLVLGGQDAITTIPSDRGWESFTDLGLKGGFIFDAPQFDAEFFRISPREALAMDPQQRLLLETAWEVFERAGIDPHSLRGSDTGVYIGAVASSYMLGEESLGHIMTGQLASVASGRISYTFGLEGPAVTVDTACSSSLVTIHLAAQAMRNGECSRALAGGVTVMATLAAFAEFDEQGGLAPDARCKAFSDSADGIGWSEGVGLVMLERLSEAQRHGHQVLAIVRGSAINQDGASNGLTAPNGPSQRRVIRQALANAGVSPSEVDAVEAHGTGTVLGDPIEAQALLATYGQDRSDDRPLLLGSIKSNIGHAQAAAGVASVIKMVMAMRHGVLPKTLHVDAPSSHVDWDSGSVEVLTEQREWPETGRPRRVGVSSFGVSGTNAHMILEAGPEAPQAEPGVTDPTPMAGAVPWVVSGKTGQALHDQAGRLSAYVATHSDLRPVDTAFSLVTSRSVFEHRAVVVGTGHAELLAGLAAVEAGESATGVVRGVSDVDGRMVWVFPGQGAQWVGMGRRLLEESPVFAGRMAECAAALEPFVEWSLLDVIRQADGLDRVDVVQPVSFAVMVSLAAVWESLGVRPDAVVGHSQGEIAAAVVAGGLSLQDGARVVALRSRLIADRLAGLGAMASVALPAEQVWERLSSWDGRVSVAAVNGPNSVVVAGEVQAVEELVERLTEDGVRVRRIAVDYASHSAQVDLIGEELAQVLAGVAGRAVRVPMLSTVTGLWLEGTELDAAYWCDNLRNMVAFAPAIGQLLEQRYRAFVEVSPHPVLTIGIGECVDEAAADAVIAGTLRRDEGGLDQVLVSAAELFVRGVTVDWQAVLTGGRQVDLPTYAFQHHRYWSAGVGMGVGNVAAAGLAAVRHPLLGATMGLADSGGVVLAGRLSLSSHPWLADHKVAGMVFFPGTGFLELAIQAGDQVGCDLVEELTLAAPLVLSEGGAVAVQIAVGAPEETGRRSVSVFSRPAEAGDDVPWVRHATGTLATQARTAAPFDAAVWPPVGATAIPLDGFYDLLADSPLGYGEVFQGLRAAWQGAGGEVFAEVALPEQAQLDAGAFGVHPALLDAALHAVTFAGLDTTAGTRLPFSWQEVSLYATGAALLRVHLAKVGDDAVSVSVVDADGQPVLSARSLVLRPVSADQLAAAGSGPETGRDSMFGLDWISLSEAPVPAADASVVELTGELASLDPALDVVMVTVGSADAGNVVESTHELVAHVLGLLQQCLADERFEASRLVFVTRGAVEAREGEVVADLAAAAVWGLVRSAQWENPGRFVLVDTDAELSSASLAAVLASGEPQAAVRESTVRVPRLTRMAPAQEAAEQPWNPDGTVLITGGTGGLGGHLARHLVAERGVRHLLLTSRRGLEAPGAVELQAELIAHGVEVTVAVCDMADRDQVAALLAGVDEEHPLTAVIHTAGVLDDGTIPSLTPERLDAVLRPKVDAAWHLHELTQGLDLAAFILYSSLSGVLGSPGQANYAASNTFLDALAQSRRTEGLAALSLVWGPWTQDTGLTGTLSDVDMRRITRTGMPPLSVEQGMALFDVATALGSLGHAVLVPVRMDLPAMRAFGEVPALLRGLVRAGRRSAASGSVVAATLLNRLAPLGAAERAEAMVDLVRTEAAMVLGHASPETVEVRREFRELGFDSLTAVELRNRLNAATGLRLPSTLVFDYPTPVALAEFLLNELSGTTADVVVPTAMAPVTNDPIVIVGMSCRFPGEIHSPEDLWRLVSEGGDGIGEFPTTRGWDLGALYSPDPDNPGTSYVLEGGFLESATQFDPGFFGISPHEALAMDPQQRLLLEASWEAVERAGIDPASLRGSRTGVFAGVMYHDYGMAAELPPEAMGFISTGTAGSVVTGRISYTLGLEGPAVTVDTACSSSLVAMHLAAQALRSGECSLALAGGVTVMATPGVFVGFSAQGGLAPDGRSKSFADAADGTSYSEGVGMLVLERLSDARRNGHEILAIVRGSAVNQDGASNGLTAPNGPSQQRVIRQALAVAGLSPAEVDAVEAHGTGTTLGDPIEAQALMATYGQDRPEDRPLLLGSIKSNIGHTQAAAGVAGVIKMVLALRHGVLPKTLHVDTPSSHVDWASGAVELLTERVEWQRNGHPRRAGVSSFGISGTNAHVILEQGPETPAVEPEEQAPGVVPWVLSAKTGQALRAQAGRLASYLNGEPALGLADTAFSLATTRSAFEHRAVVVGEDRGALLSGLSAVGAGESATDVVRGVADVVGKSVWVFPGQGAQWIGMGAALLEESPVFAGRMAECAAALEPFVDWSLLDVIRQAEDAPSLDRVDVVQPVSFAVMVSLAALWESLGVRPHAVVGHSQGEIAAAVVAGGLSLQDGARVVALRSRLIADRLAGLGAMASVALPVEQVRERLAVWDGRVSVAAVNGPRSVVVAGELRAVDELVERLTEDGVRVRRIAVDYASHSAQVDLIGAELVQVLAEVAPQSVRVPMLSTVTGQWVEGPELDAAYWCDNLRKTVNFAPAVGELLEQRYRAFVEVSPHPVLTIGIAECVDEAAVDAVITGTLRRDEGGLDRVLISAAELFVRGIEVDWKSVLPGGRRVELPTYAFQHQRYWPNAQQSGDVRVLGLDATRHPLLGAVLPRADSDGVVLTGRLSLSSHPWLADHVVAGTVLVPGSVFVEFAVLAGDQVGCDVVEELTLTTPLVLVEGDAVAVQVWVEAAEQPGRRPVIVYARSADAAEDVPWVRHATGVLATGAVDAESFDAAVWPPAGATAIELDGFYAELAEEGLAYGPAFQGLRAAWRGSDGEIFAELSLPEHVGGADSFGLHPALLDAALHTVPFAGLDEAERGRLPFSWGTVRLHASGASVLRVRLARADGDSVALMAVDRSGAPVVSARPVVLRPMSDERLAVSAGRGAGRDELFRVDWSVVGGLPEADPAPVPVLDLDSLDLSSLVGSGVVLTEVASDGETVAAAHALTARVLTLLQGWLADDRFADSRLVVVTRGAVATGDGETVTDLPAAAVWGLVRSAQSENPGRFVLADVDGELSDSVLAGVLACGEPQVAVRGDEVRVARLARVVPGSAPGEDGVRAWDPAGTVLITGGTGGLGALFARHVVAERGVRRLLLTSRRGPAAPGALELRAELIAHGAEVEIVACDAADRDQVAALLAGIDAGHPLTAVVHTAGVLADGTIPSLTAEGLDTVLRPKVDAAWHLHELTEGLDLAAFVLFSSFAGVLGNAGQGNYAAANAFLDALAESRRARGLAGLSLAWGLWAQETGLTGGLGAIELRRMARAGMPALSAEQGLAAFETAATTVHAAVVATRLQLAVLRTFPEVPQLLRGLVRTGRRSAVSVPVDGDGELLRRLAGLAKAEQVRVLAELVRAQAAVVLGHTSAEAVQARREFRELGFDSLTAVELRNRLNIATGLRLPTTLVFDYPTPIVLAEFLLNELFGEGADVVVPTAMAPVTNDPIVIVGMSCRFPGGVDSPEGLWRLLSEGADAISPAPADRGWDLSMLSGTDLDIQGGFLADAAGFDAGFFGISPREALAMDPQQRLLLEGVWEAVERAGIDPVSLKGSSTGVFVGTNGQDYASLVMNAAPDVQGHAMTGMSASVLSGRLSYTLGLEGPAVTVDTACSSSLVAMHMAAQALRAGECGLALAGGVTVMTTPFGFMGFSAQGVLSPDGRCKAFADAADGTTWSEGVGVVVLERLSDARRNGHEVLAVVRGSAINQDGASNGLTAPNGPSQQRVIRQALAVSGLSPSEVDAVEAHGTGTKLGDPIEAQALLATYGKDRPEDRPLLVGAIKSNFGHTQAAAGVAGVIKMVLAMRHGMLPKTLHVDEPSSHVDWTSGAVELLTESAEWPRNGHPRRAGVSSFGISGTNAHVILEEGPQAEPGAVDREPVTEVVPVLVSARTAEVLRAQADRLAAHVAAHDEPALADVAFSLATTRSAFEHRAVVLASDRDGLLAGLGALAEDRPGAGVVRGVAATEPKLAVLFTGQGSQRVGMGRELYDRFPVFAEALDEVIAELDPLLDGSLRDVMFTEPESLDQTGWAQPALFALETALFRLVESWGVRPDVLAGHSIGEITAAHVAGVLSLSDACALVAARARLMQALPAGGAMVAVQASEDQVADLLAGREGEVSIAAVNGPDSLVLSGAEQPVLEVAATLGERGVKTRRLRVSHAFHSPLMDPMLADFRTVAGRLTYHLPRIPIVSTLTGEAATAEQVCSPDYWVDQVRGAVRFAAGVRTLHAQGVRAYLELGPDGVLAAMAAGTLAVDVHDADVALVPTLRKDRDEHTAVLTALAELHVHGVAVDWQAVLPSGRRVDLPTYAFQHQWFWPKGLASQVGNVAAAGLATAGHPLLGAAVGLADSDGVLLTGRLSVRSHPWLADHVVAGMMIFPGTGFLELAIRAGDQVGCDLVEELTLTAPLVLSADDAVAVQVSVSAPDESGRRSVNVYARSAEAVADTPWVRHATGMLATGSAEAGSFDAGIWPPRGATAIDLDGLYEDLVADGFGYGPVFRGLRAAWRGSDGEVFAEVALPEQAQSEAATFGLHPALLDAALHVVAFAGLDDSEGGLVPFSWTGVSLEAVGASVLRVRLARTAADSVELVAVDAAGAPVVSARSLALRSFSADLLATAAGGQATMGDGLFRLEWTALSDLPAADPVPVAVVGPDTLGLATEQAEVHPDLSALAEADPVPGVVLAGIGTDPAGDAVACAHEVTAAALELLQGWLADERLEDSRLVFVTRGAVSAGEGEAVADLAAAAVWGLVRSAQSENPGRFVLVDVDGELPGSVLAGVLASDEPQVAVRAGGVRVPRLAPLVSGAGLVPPAGVPWRLGSQAKGSLDALELLPFPRAAEPLGAGQVRVAVHATGVNFRDLLDGLNALGWYQDMASLMGSEAAGVVLEVGPEVDDLRPGDRVMGLAEGAFGPVVVAAATALAKVPDGVSFEQAATIPVAFLTSYYGLMDLAGLRPGESLLVHAGTGGVGMAAIQLAQRLGVEVFATASPAKWDVLRSLGIPDDHIASSRTLEFEERFSGRGIDVVLNSLTGEFIDATARLLRPGGRFIEMGKLDIRDQEQFPGLTYRWFDMMDAGPQRLREILTELAGLFATGELRPLPVTAWDVRRGREAFRFMSQARHTGKIVLTMPRRWNPEGTVLITGGTGGLGAEVARHLVAEHGVRHLLLVSRRGLEATGARELEQELGAQVTIAACDVADRDAVAGLLAGIGTEHPLTAVIHTAGVLDDGTIASLTPERLESVLRPKVDAAWHLHELTQDLDLADFMVFSSLAGVTGNAGQGNYAAANVWLDALMATRRAQGLPGLSLAWGLWAQTSGMIGSLSQAEVQRMTAAGLPPITTEQGLALFDTAIGSDSPLVLPVPMNLPPMPAQLVPPLFRGLVRGTRRTAASGSAGGDAGEALSRQLAGMAKAEQIWLVVELVRSQAAAVLGHASADAIEAGREFRELGFDSLTTVELRNRLNAVTGLRLPMTLIFDYPTPASLAEHIVTEMAPEADTAAEPTVLGDLDRVEAVLSGDALDELTRNGIATRLRQLLAMVSESDTDTSEIAVADMLESASTEEILSFIDNELGRSKDL</sequence>
<feature type="active site" description="Proton donor; for dehydratase activity" evidence="9">
    <location>
        <position position="1128"/>
    </location>
</feature>
<dbReference type="InterPro" id="IPR036291">
    <property type="entry name" value="NAD(P)-bd_dom_sf"/>
</dbReference>
<feature type="region of interest" description="C-terminal hotdog fold" evidence="9">
    <location>
        <begin position="6577"/>
        <end position="6716"/>
    </location>
</feature>
<dbReference type="InterPro" id="IPR020843">
    <property type="entry name" value="ER"/>
</dbReference>
<feature type="domain" description="Carrier" evidence="10">
    <location>
        <begin position="5456"/>
        <end position="5531"/>
    </location>
</feature>
<dbReference type="InterPro" id="IPR050091">
    <property type="entry name" value="PKS_NRPS_Biosynth_Enz"/>
</dbReference>
<comment type="cofactor">
    <cofactor evidence="1">
        <name>pantetheine 4'-phosphate</name>
        <dbReference type="ChEBI" id="CHEBI:47942"/>
    </cofactor>
</comment>
<gene>
    <name evidence="13" type="ORF">Amac_038210</name>
</gene>
<dbReference type="SMART" id="SM00826">
    <property type="entry name" value="PKS_DH"/>
    <property type="match status" value="4"/>
</dbReference>
<evidence type="ECO:0000256" key="3">
    <source>
        <dbReference type="ARBA" id="ARBA00022450"/>
    </source>
</evidence>
<dbReference type="GO" id="GO:0006633">
    <property type="term" value="P:fatty acid biosynthetic process"/>
    <property type="evidence" value="ECO:0007669"/>
    <property type="project" value="InterPro"/>
</dbReference>
<organism evidence="13 14">
    <name type="scientific">Acrocarpospora macrocephala</name>
    <dbReference type="NCBI Taxonomy" id="150177"/>
    <lineage>
        <taxon>Bacteria</taxon>
        <taxon>Bacillati</taxon>
        <taxon>Actinomycetota</taxon>
        <taxon>Actinomycetes</taxon>
        <taxon>Streptosporangiales</taxon>
        <taxon>Streptosporangiaceae</taxon>
        <taxon>Acrocarpospora</taxon>
    </lineage>
</organism>
<feature type="active site" description="Proton donor; for dehydratase activity" evidence="9">
    <location>
        <position position="6639"/>
    </location>
</feature>
<dbReference type="SMART" id="SM00822">
    <property type="entry name" value="PKS_KR"/>
    <property type="match status" value="4"/>
</dbReference>
<dbReference type="InterPro" id="IPR049551">
    <property type="entry name" value="PKS_DH_C"/>
</dbReference>
<feature type="domain" description="Ketosynthase family 3 (KS3)" evidence="11">
    <location>
        <begin position="2105"/>
        <end position="2515"/>
    </location>
</feature>
<dbReference type="InterPro" id="IPR016039">
    <property type="entry name" value="Thiolase-like"/>
</dbReference>
<feature type="domain" description="Carrier" evidence="10">
    <location>
        <begin position="3729"/>
        <end position="3804"/>
    </location>
</feature>
<dbReference type="RefSeq" id="WP_218041159.1">
    <property type="nucleotide sequence ID" value="NZ_BAAAHL010000045.1"/>
</dbReference>
<keyword evidence="14" id="KW-1185">Reference proteome</keyword>
<dbReference type="Pfam" id="PF14765">
    <property type="entry name" value="PS-DH"/>
    <property type="match status" value="4"/>
</dbReference>
<keyword evidence="4" id="KW-0597">Phosphoprotein</keyword>
<feature type="domain" description="PKS/mFAS DH" evidence="12">
    <location>
        <begin position="6439"/>
        <end position="6716"/>
    </location>
</feature>
<dbReference type="InterPro" id="IPR016035">
    <property type="entry name" value="Acyl_Trfase/lysoPLipase"/>
</dbReference>
<dbReference type="GO" id="GO:0016491">
    <property type="term" value="F:oxidoreductase activity"/>
    <property type="evidence" value="ECO:0007669"/>
    <property type="project" value="InterPro"/>
</dbReference>
<dbReference type="PROSITE" id="PS50075">
    <property type="entry name" value="CARRIER"/>
    <property type="match status" value="4"/>
</dbReference>
<dbReference type="SUPFAM" id="SSF55048">
    <property type="entry name" value="Probable ACP-binding domain of malonyl-CoA ACP transacylase"/>
    <property type="match status" value="4"/>
</dbReference>
<feature type="active site" description="Proton acceptor; for dehydratase activity" evidence="9">
    <location>
        <position position="4747"/>
    </location>
</feature>
<evidence type="ECO:0000256" key="7">
    <source>
        <dbReference type="ARBA" id="ARBA00023268"/>
    </source>
</evidence>
<feature type="domain" description="Ketosynthase family 3 (KS3)" evidence="11">
    <location>
        <begin position="3822"/>
        <end position="4247"/>
    </location>
</feature>
<dbReference type="InterPro" id="IPR036736">
    <property type="entry name" value="ACP-like_sf"/>
</dbReference>
<dbReference type="FunFam" id="3.40.366.10:FF:000002">
    <property type="entry name" value="Probable polyketide synthase 2"/>
    <property type="match status" value="4"/>
</dbReference>
<dbReference type="InterPro" id="IPR020841">
    <property type="entry name" value="PKS_Beta-ketoAc_synthase_dom"/>
</dbReference>
<dbReference type="Gene3D" id="3.40.50.720">
    <property type="entry name" value="NAD(P)-binding Rossmann-like Domain"/>
    <property type="match status" value="4"/>
</dbReference>
<dbReference type="InterPro" id="IPR001227">
    <property type="entry name" value="Ac_transferase_dom_sf"/>
</dbReference>
<feature type="active site" description="Proton acceptor; for dehydratase activity" evidence="9">
    <location>
        <position position="6471"/>
    </location>
</feature>
<dbReference type="InterPro" id="IPR055123">
    <property type="entry name" value="SpnB-like_Rossmann"/>
</dbReference>
<dbReference type="EMBL" id="BLAE01000020">
    <property type="protein sequence ID" value="GES10224.1"/>
    <property type="molecule type" value="Genomic_DNA"/>
</dbReference>
<evidence type="ECO:0000256" key="1">
    <source>
        <dbReference type="ARBA" id="ARBA00001957"/>
    </source>
</evidence>
<dbReference type="InterPro" id="IPR049552">
    <property type="entry name" value="PKS_DH_N"/>
</dbReference>
<dbReference type="CDD" id="cd08956">
    <property type="entry name" value="KR_3_FAS_SDR_x"/>
    <property type="match status" value="4"/>
</dbReference>
<feature type="region of interest" description="N-terminal hotdog fold" evidence="9">
    <location>
        <begin position="2986"/>
        <end position="3111"/>
    </location>
</feature>
<feature type="domain" description="PKS/mFAS DH" evidence="12">
    <location>
        <begin position="4715"/>
        <end position="4991"/>
    </location>
</feature>
<dbReference type="FunFam" id="3.40.47.10:FF:000019">
    <property type="entry name" value="Polyketide synthase type I"/>
    <property type="match status" value="4"/>
</dbReference>
<dbReference type="InterPro" id="IPR020807">
    <property type="entry name" value="PKS_DH"/>
</dbReference>
<dbReference type="Pfam" id="PF13602">
    <property type="entry name" value="ADH_zinc_N_2"/>
    <property type="match status" value="2"/>
</dbReference>
<dbReference type="InterPro" id="IPR016036">
    <property type="entry name" value="Malonyl_transacylase_ACP-bd"/>
</dbReference>
<feature type="active site" description="Proton acceptor; for dehydratase activity" evidence="9">
    <location>
        <position position="3018"/>
    </location>
</feature>
<keyword evidence="3" id="KW-0596">Phosphopantetheine</keyword>
<dbReference type="Gene3D" id="3.90.180.10">
    <property type="entry name" value="Medium-chain alcohol dehydrogenases, catalytic domain"/>
    <property type="match status" value="2"/>
</dbReference>
<feature type="domain" description="Carrier" evidence="10">
    <location>
        <begin position="2012"/>
        <end position="2087"/>
    </location>
</feature>
<dbReference type="PANTHER" id="PTHR43775:SF51">
    <property type="entry name" value="INACTIVE PHENOLPHTHIOCEROL SYNTHESIS POLYKETIDE SYNTHASE TYPE I PKS1-RELATED"/>
    <property type="match status" value="1"/>
</dbReference>
<dbReference type="SUPFAM" id="SSF47336">
    <property type="entry name" value="ACP-like"/>
    <property type="match status" value="4"/>
</dbReference>
<evidence type="ECO:0000313" key="13">
    <source>
        <dbReference type="EMBL" id="GES10224.1"/>
    </source>
</evidence>
<dbReference type="Gene3D" id="3.40.47.10">
    <property type="match status" value="4"/>
</dbReference>
<dbReference type="Pfam" id="PF08240">
    <property type="entry name" value="ADH_N"/>
    <property type="match status" value="2"/>
</dbReference>
<feature type="region of interest" description="C-terminal hotdog fold" evidence="9">
    <location>
        <begin position="4853"/>
        <end position="4991"/>
    </location>
</feature>
<dbReference type="SMART" id="SM00827">
    <property type="entry name" value="PKS_AT"/>
    <property type="match status" value="4"/>
</dbReference>
<feature type="region of interest" description="N-terminal hotdog fold" evidence="9">
    <location>
        <begin position="4715"/>
        <end position="4840"/>
    </location>
</feature>
<dbReference type="SMART" id="SM01294">
    <property type="entry name" value="PKS_PP_betabranch"/>
    <property type="match status" value="4"/>
</dbReference>
<dbReference type="InterPro" id="IPR057326">
    <property type="entry name" value="KR_dom"/>
</dbReference>
<dbReference type="SUPFAM" id="SSF50129">
    <property type="entry name" value="GroES-like"/>
    <property type="match status" value="2"/>
</dbReference>
<dbReference type="Pfam" id="PF02801">
    <property type="entry name" value="Ketoacyl-synt_C"/>
    <property type="match status" value="4"/>
</dbReference>
<dbReference type="SUPFAM" id="SSF52151">
    <property type="entry name" value="FabD/lysophospholipase-like"/>
    <property type="match status" value="4"/>
</dbReference>
<dbReference type="SUPFAM" id="SSF53901">
    <property type="entry name" value="Thiolase-like"/>
    <property type="match status" value="4"/>
</dbReference>
<feature type="active site" description="Proton donor; for dehydratase activity" evidence="9">
    <location>
        <position position="4914"/>
    </location>
</feature>
<keyword evidence="6" id="KW-0045">Antibiotic biosynthesis</keyword>
<dbReference type="Gene3D" id="3.40.366.10">
    <property type="entry name" value="Malonyl-Coenzyme A Acyl Carrier Protein, domain 2"/>
    <property type="match status" value="4"/>
</dbReference>
<dbReference type="InterPro" id="IPR014043">
    <property type="entry name" value="Acyl_transferase_dom"/>
</dbReference>
<accession>A0A5M3WMV5</accession>
<dbReference type="Pfam" id="PF08990">
    <property type="entry name" value="Docking"/>
    <property type="match status" value="1"/>
</dbReference>
<dbReference type="PROSITE" id="PS00012">
    <property type="entry name" value="PHOSPHOPANTETHEINE"/>
    <property type="match status" value="4"/>
</dbReference>